<proteinExistence type="predicted"/>
<comment type="caution">
    <text evidence="3">The sequence shown here is derived from an EMBL/GenBank/DDBJ whole genome shotgun (WGS) entry which is preliminary data.</text>
</comment>
<evidence type="ECO:0000256" key="1">
    <source>
        <dbReference type="SAM" id="MobiDB-lite"/>
    </source>
</evidence>
<keyword evidence="2" id="KW-1133">Transmembrane helix</keyword>
<keyword evidence="2" id="KW-0812">Transmembrane</keyword>
<sequence length="175" mass="18795">MDGGGGGATLSPELIVHGPLGEAPWYLDSHVLVAIVIACILVPIAVCVAVAYTCHRTRTQTPTHKGKSKPRLQRPDSGLTMNTLLLGQSLEILEAYTPSTLPLGSYAEISPYANFRMPGENKTPPPPPLPLRAEPNARLMTSLSQPVASVVESGYSRVKRKGQQLPEGGERERHP</sequence>
<keyword evidence="4" id="KW-1185">Reference proteome</keyword>
<dbReference type="AlphaFoldDB" id="A0AAN8WUZ8"/>
<evidence type="ECO:0000256" key="2">
    <source>
        <dbReference type="SAM" id="Phobius"/>
    </source>
</evidence>
<reference evidence="3 4" key="1">
    <citation type="submission" date="2023-11" db="EMBL/GenBank/DDBJ databases">
        <title>Halocaridina rubra genome assembly.</title>
        <authorList>
            <person name="Smith C."/>
        </authorList>
    </citation>
    <scope>NUCLEOTIDE SEQUENCE [LARGE SCALE GENOMIC DNA]</scope>
    <source>
        <strain evidence="3">EP-1</strain>
        <tissue evidence="3">Whole</tissue>
    </source>
</reference>
<keyword evidence="2" id="KW-0472">Membrane</keyword>
<dbReference type="EMBL" id="JAXCGZ010019035">
    <property type="protein sequence ID" value="KAK7066755.1"/>
    <property type="molecule type" value="Genomic_DNA"/>
</dbReference>
<dbReference type="Proteomes" id="UP001381693">
    <property type="component" value="Unassembled WGS sequence"/>
</dbReference>
<gene>
    <name evidence="3" type="ORF">SK128_002521</name>
</gene>
<protein>
    <submittedName>
        <fullName evidence="3">Uncharacterized protein</fullName>
    </submittedName>
</protein>
<organism evidence="3 4">
    <name type="scientific">Halocaridina rubra</name>
    <name type="common">Hawaiian red shrimp</name>
    <dbReference type="NCBI Taxonomy" id="373956"/>
    <lineage>
        <taxon>Eukaryota</taxon>
        <taxon>Metazoa</taxon>
        <taxon>Ecdysozoa</taxon>
        <taxon>Arthropoda</taxon>
        <taxon>Crustacea</taxon>
        <taxon>Multicrustacea</taxon>
        <taxon>Malacostraca</taxon>
        <taxon>Eumalacostraca</taxon>
        <taxon>Eucarida</taxon>
        <taxon>Decapoda</taxon>
        <taxon>Pleocyemata</taxon>
        <taxon>Caridea</taxon>
        <taxon>Atyoidea</taxon>
        <taxon>Atyidae</taxon>
        <taxon>Halocaridina</taxon>
    </lineage>
</organism>
<feature type="transmembrane region" description="Helical" evidence="2">
    <location>
        <begin position="31"/>
        <end position="52"/>
    </location>
</feature>
<name>A0AAN8WUZ8_HALRR</name>
<feature type="region of interest" description="Disordered" evidence="1">
    <location>
        <begin position="151"/>
        <end position="175"/>
    </location>
</feature>
<accession>A0AAN8WUZ8</accession>
<evidence type="ECO:0000313" key="3">
    <source>
        <dbReference type="EMBL" id="KAK7066755.1"/>
    </source>
</evidence>
<evidence type="ECO:0000313" key="4">
    <source>
        <dbReference type="Proteomes" id="UP001381693"/>
    </source>
</evidence>